<sequence>MGKDAIPERNATLVVPANTDIPAQHAAGRIAEVVTRVVTPDNVYDLAAPAPQTTPTPGR</sequence>
<comment type="caution">
    <text evidence="1">The sequence shown here is derived from an EMBL/GenBank/DDBJ whole genome shotgun (WGS) entry which is preliminary data.</text>
</comment>
<dbReference type="Proteomes" id="UP001596392">
    <property type="component" value="Unassembled WGS sequence"/>
</dbReference>
<gene>
    <name evidence="1" type="ORF">ACFQO7_06720</name>
</gene>
<proteinExistence type="predicted"/>
<organism evidence="1 2">
    <name type="scientific">Catellatospora aurea</name>
    <dbReference type="NCBI Taxonomy" id="1337874"/>
    <lineage>
        <taxon>Bacteria</taxon>
        <taxon>Bacillati</taxon>
        <taxon>Actinomycetota</taxon>
        <taxon>Actinomycetes</taxon>
        <taxon>Micromonosporales</taxon>
        <taxon>Micromonosporaceae</taxon>
        <taxon>Catellatospora</taxon>
    </lineage>
</organism>
<evidence type="ECO:0000313" key="1">
    <source>
        <dbReference type="EMBL" id="MFC7242172.1"/>
    </source>
</evidence>
<dbReference type="EMBL" id="JBHTAC010000005">
    <property type="protein sequence ID" value="MFC7242172.1"/>
    <property type="molecule type" value="Genomic_DNA"/>
</dbReference>
<protein>
    <submittedName>
        <fullName evidence="1">Uncharacterized protein</fullName>
    </submittedName>
</protein>
<keyword evidence="2" id="KW-1185">Reference proteome</keyword>
<reference evidence="2" key="1">
    <citation type="journal article" date="2019" name="Int. J. Syst. Evol. Microbiol.">
        <title>The Global Catalogue of Microorganisms (GCM) 10K type strain sequencing project: providing services to taxonomists for standard genome sequencing and annotation.</title>
        <authorList>
            <consortium name="The Broad Institute Genomics Platform"/>
            <consortium name="The Broad Institute Genome Sequencing Center for Infectious Disease"/>
            <person name="Wu L."/>
            <person name="Ma J."/>
        </authorList>
    </citation>
    <scope>NUCLEOTIDE SEQUENCE [LARGE SCALE GENOMIC DNA]</scope>
    <source>
        <strain evidence="2">CGMCC 1.9106</strain>
    </source>
</reference>
<evidence type="ECO:0000313" key="2">
    <source>
        <dbReference type="Proteomes" id="UP001596392"/>
    </source>
</evidence>
<name>A0ABW2GQI4_9ACTN</name>
<dbReference type="RefSeq" id="WP_376805603.1">
    <property type="nucleotide sequence ID" value="NZ_JBHTAC010000005.1"/>
</dbReference>
<accession>A0ABW2GQI4</accession>